<name>A0A1G9J3G6_9BACT</name>
<proteinExistence type="predicted"/>
<sequence length="858" mass="96047">MISNKYYACLLLVLIYAGFACPAQARVVSVVYDDSMSMFGGFNHKFGYQKPTDQWIYANYALQTLAALMHKEDTLNVVRMSAVNATGPTKIPSYSGDKVSSAISDIRNYGCGGKTPYKPVSVAVEHFLASTLNDSLLKKVKENRKDWLIIITDGVFNNQSKNVALDIEKFKEKAGNDCRVIFLLIGSDASEALYQKWRKEVGGHVDDLIKVSTAGGGKHILDAMKKVAARIEGRDEFEDRFPSNFSGDKFEFRSIFPLLRVSVLQQVYGSNDFSKPQKLIAPDGREILFKNVEIKSPHKEKITSSSGVVLKKVLQRDISGIISIAGNGERVMGPGTYQIDCPGRFTSSTLKKLLIETAMNFQPELQVEGRGVVKEREGSYVLCRDDRFRIYVKFSDYKTGDHIKLSAEQAAQIDVHVLDSEMTAIGKRFHFDKNLNLFISEWQNVSSIKGASDRKEISIRAVSQGYFHLKSGVFKINAKEGSREVVATLNSPLVNVPYKYCDVPEEVGSVAVDISKGADKGMVQLSARDLPEGITISSRKRAGVTGCSSEVLYFPGNPVAVYLYRDKQFTLSSPTDVSVDIQFLDDPAIRLKNKNLKFQIVPQKRNLEFVQSMPFWNGSVAVPEEVAPLILQIREDGQSIDLKHENWEVEPSINDELEFAVMQDSEVPGGYEIAPVFGMLTPPLPASAGEFPVQLNWKGPFPGEILSSNIILSMNDADWWAKYKSVIGWFLLICFLSWYVWRLLTKQRFAKDARIKSEVNRSGVPPKFHTEFLSRQGVGSLLVKWFWPSVAEVKNIRGVIFKAGMSPASIVVDKSCQNKDMFLAGMPLDFPKRKDQSLSRWSSLEVRGNSSIKKYHYE</sequence>
<protein>
    <recommendedName>
        <fullName evidence="5">von Willebrand factor type A domain-containing protein</fullName>
    </recommendedName>
</protein>
<dbReference type="Gene3D" id="3.40.50.410">
    <property type="entry name" value="von Willebrand factor, type A domain"/>
    <property type="match status" value="1"/>
</dbReference>
<dbReference type="OrthoDB" id="5098057at2"/>
<keyword evidence="4" id="KW-1185">Reference proteome</keyword>
<dbReference type="EMBL" id="FNGA01000004">
    <property type="protein sequence ID" value="SDL31862.1"/>
    <property type="molecule type" value="Genomic_DNA"/>
</dbReference>
<keyword evidence="1" id="KW-0472">Membrane</keyword>
<dbReference type="STRING" id="246191.SAMN05660337_2623"/>
<reference evidence="4" key="1">
    <citation type="submission" date="2016-10" db="EMBL/GenBank/DDBJ databases">
        <authorList>
            <person name="Varghese N."/>
            <person name="Submissions S."/>
        </authorList>
    </citation>
    <scope>NUCLEOTIDE SEQUENCE [LARGE SCALE GENOMIC DNA]</scope>
    <source>
        <strain evidence="4">DSM 16995</strain>
    </source>
</reference>
<gene>
    <name evidence="3" type="ORF">SAMN05660337_2623</name>
</gene>
<dbReference type="InterPro" id="IPR036465">
    <property type="entry name" value="vWFA_dom_sf"/>
</dbReference>
<feature type="chain" id="PRO_5011615282" description="von Willebrand factor type A domain-containing protein" evidence="2">
    <location>
        <begin position="26"/>
        <end position="858"/>
    </location>
</feature>
<keyword evidence="1" id="KW-1133">Transmembrane helix</keyword>
<feature type="transmembrane region" description="Helical" evidence="1">
    <location>
        <begin position="726"/>
        <end position="744"/>
    </location>
</feature>
<evidence type="ECO:0008006" key="5">
    <source>
        <dbReference type="Google" id="ProtNLM"/>
    </source>
</evidence>
<dbReference type="Proteomes" id="UP000199053">
    <property type="component" value="Unassembled WGS sequence"/>
</dbReference>
<accession>A0A1G9J3G6</accession>
<keyword evidence="2" id="KW-0732">Signal</keyword>
<keyword evidence="1" id="KW-0812">Transmembrane</keyword>
<evidence type="ECO:0000256" key="2">
    <source>
        <dbReference type="SAM" id="SignalP"/>
    </source>
</evidence>
<feature type="signal peptide" evidence="2">
    <location>
        <begin position="1"/>
        <end position="25"/>
    </location>
</feature>
<evidence type="ECO:0000313" key="4">
    <source>
        <dbReference type="Proteomes" id="UP000199053"/>
    </source>
</evidence>
<dbReference type="SUPFAM" id="SSF53300">
    <property type="entry name" value="vWA-like"/>
    <property type="match status" value="1"/>
</dbReference>
<organism evidence="3 4">
    <name type="scientific">Maridesulfovibrio ferrireducens</name>
    <dbReference type="NCBI Taxonomy" id="246191"/>
    <lineage>
        <taxon>Bacteria</taxon>
        <taxon>Pseudomonadati</taxon>
        <taxon>Thermodesulfobacteriota</taxon>
        <taxon>Desulfovibrionia</taxon>
        <taxon>Desulfovibrionales</taxon>
        <taxon>Desulfovibrionaceae</taxon>
        <taxon>Maridesulfovibrio</taxon>
    </lineage>
</organism>
<evidence type="ECO:0000256" key="1">
    <source>
        <dbReference type="SAM" id="Phobius"/>
    </source>
</evidence>
<evidence type="ECO:0000313" key="3">
    <source>
        <dbReference type="EMBL" id="SDL31862.1"/>
    </source>
</evidence>
<dbReference type="PROSITE" id="PS51257">
    <property type="entry name" value="PROKAR_LIPOPROTEIN"/>
    <property type="match status" value="1"/>
</dbReference>
<dbReference type="RefSeq" id="WP_092161827.1">
    <property type="nucleotide sequence ID" value="NZ_FNGA01000004.1"/>
</dbReference>
<dbReference type="AlphaFoldDB" id="A0A1G9J3G6"/>